<reference evidence="2 3" key="1">
    <citation type="submission" date="2019-11" db="EMBL/GenBank/DDBJ databases">
        <title>Pseudodesulfovibrio alkaliphilus, sp. nov., an alkaliphilic sulfate-reducing bacteria from mud volcano of Taman peninsula, Russia.</title>
        <authorList>
            <person name="Frolova A."/>
            <person name="Merkel A.Y."/>
            <person name="Slobodkin A.I."/>
        </authorList>
    </citation>
    <scope>NUCLEOTIDE SEQUENCE [LARGE SCALE GENOMIC DNA]</scope>
    <source>
        <strain evidence="2 3">F-1</strain>
    </source>
</reference>
<dbReference type="RefSeq" id="WP_155933836.1">
    <property type="nucleotide sequence ID" value="NZ_WODC01000004.1"/>
</dbReference>
<name>A0A7K1KNJ2_9BACT</name>
<dbReference type="Gene3D" id="3.40.50.2000">
    <property type="entry name" value="Glycogen Phosphorylase B"/>
    <property type="match status" value="1"/>
</dbReference>
<evidence type="ECO:0000313" key="2">
    <source>
        <dbReference type="EMBL" id="MUM77570.1"/>
    </source>
</evidence>
<keyword evidence="3" id="KW-1185">Reference proteome</keyword>
<dbReference type="GO" id="GO:0016758">
    <property type="term" value="F:hexosyltransferase activity"/>
    <property type="evidence" value="ECO:0007669"/>
    <property type="project" value="InterPro"/>
</dbReference>
<dbReference type="PANTHER" id="PTHR21015">
    <property type="entry name" value="UDP-N-ACETYLGLUCOSAMINE--N-ACETYLMURAMYL-(PENTAPEPTIDE) PYROPHOSPHORYL-UNDECAPRENOL N-ACETYLGLUCOSAMINE TRANSFERASE 1"/>
    <property type="match status" value="1"/>
</dbReference>
<feature type="domain" description="Glycosyl transferase family 28 C-terminal" evidence="1">
    <location>
        <begin position="222"/>
        <end position="362"/>
    </location>
</feature>
<dbReference type="EMBL" id="WODC01000004">
    <property type="protein sequence ID" value="MUM77570.1"/>
    <property type="molecule type" value="Genomic_DNA"/>
</dbReference>
<sequence>MRVLFYCQHVLGVGHVFRSLEIVRALSGHEVVMVAGGAEIDISPPANMRLERLPGLMMSPDFKTFIPTEPGADAEEVRTRRIERMRALMDRYRPDILLLELFPFGRRAFRFELLPVLQGIRAGEWGKCKTACSLRDILVEKPDPAKYARRVLDMLNPHFDLVLVHADPALVTLDETFPAVADIVAPVRYTGYVAARPEPGSGAALRQELGLGHTPLVIASAGGGQVGNELVRAAIHSSILLATTRPHTLMAFTGPYATDADHQRCQTLAAGHPHICVRRFTSRFPAYLDAADLSLSLGGYNTTMNLLAAKTYGLVLPFAQNREQSMRTSRLEQRHAVGLLTPADLDPERLALCIAQALTRSAEPAPINLDGAATTARLLEELAGMGQE</sequence>
<comment type="caution">
    <text evidence="2">The sequence shown here is derived from an EMBL/GenBank/DDBJ whole genome shotgun (WGS) entry which is preliminary data.</text>
</comment>
<accession>A0A7K1KNJ2</accession>
<dbReference type="Pfam" id="PF04101">
    <property type="entry name" value="Glyco_tran_28_C"/>
    <property type="match status" value="1"/>
</dbReference>
<dbReference type="InterPro" id="IPR007235">
    <property type="entry name" value="Glyco_trans_28_C"/>
</dbReference>
<dbReference type="Proteomes" id="UP000461162">
    <property type="component" value="Unassembled WGS sequence"/>
</dbReference>
<evidence type="ECO:0000313" key="3">
    <source>
        <dbReference type="Proteomes" id="UP000461162"/>
    </source>
</evidence>
<protein>
    <recommendedName>
        <fullName evidence="1">Glycosyl transferase family 28 C-terminal domain-containing protein</fullName>
    </recommendedName>
</protein>
<evidence type="ECO:0000259" key="1">
    <source>
        <dbReference type="Pfam" id="PF04101"/>
    </source>
</evidence>
<proteinExistence type="predicted"/>
<dbReference type="SUPFAM" id="SSF53756">
    <property type="entry name" value="UDP-Glycosyltransferase/glycogen phosphorylase"/>
    <property type="match status" value="1"/>
</dbReference>
<organism evidence="2 3">
    <name type="scientific">Pseudodesulfovibrio alkaliphilus</name>
    <dbReference type="NCBI Taxonomy" id="2661613"/>
    <lineage>
        <taxon>Bacteria</taxon>
        <taxon>Pseudomonadati</taxon>
        <taxon>Thermodesulfobacteriota</taxon>
        <taxon>Desulfovibrionia</taxon>
        <taxon>Desulfovibrionales</taxon>
        <taxon>Desulfovibrionaceae</taxon>
    </lineage>
</organism>
<dbReference type="AlphaFoldDB" id="A0A7K1KNJ2"/>
<dbReference type="PANTHER" id="PTHR21015:SF28">
    <property type="entry name" value="SLL1722 PROTEIN"/>
    <property type="match status" value="1"/>
</dbReference>
<gene>
    <name evidence="2" type="ORF">GKC30_07995</name>
</gene>